<feature type="domain" description="CTCHY-type" evidence="8">
    <location>
        <begin position="92"/>
        <end position="155"/>
    </location>
</feature>
<dbReference type="SUPFAM" id="SSF161219">
    <property type="entry name" value="CHY zinc finger-like"/>
    <property type="match status" value="1"/>
</dbReference>
<reference evidence="9" key="2">
    <citation type="submission" date="2023-05" db="EMBL/GenBank/DDBJ databases">
        <authorList>
            <person name="Schelkunov M.I."/>
        </authorList>
    </citation>
    <scope>NUCLEOTIDE SEQUENCE</scope>
    <source>
        <strain evidence="9">Hsosn_3</strain>
        <tissue evidence="9">Leaf</tissue>
    </source>
</reference>
<dbReference type="GO" id="GO:0005634">
    <property type="term" value="C:nucleus"/>
    <property type="evidence" value="ECO:0007669"/>
    <property type="project" value="TreeGrafter"/>
</dbReference>
<dbReference type="PROSITE" id="PS50089">
    <property type="entry name" value="ZF_RING_2"/>
    <property type="match status" value="1"/>
</dbReference>
<name>A0AAD8HU57_9APIA</name>
<comment type="caution">
    <text evidence="9">The sequence shown here is derived from an EMBL/GenBank/DDBJ whole genome shotgun (WGS) entry which is preliminary data.</text>
</comment>
<evidence type="ECO:0000313" key="10">
    <source>
        <dbReference type="Proteomes" id="UP001237642"/>
    </source>
</evidence>
<evidence type="ECO:0000259" key="6">
    <source>
        <dbReference type="PROSITE" id="PS50089"/>
    </source>
</evidence>
<dbReference type="PROSITE" id="PS51270">
    <property type="entry name" value="ZF_CTCHY"/>
    <property type="match status" value="1"/>
</dbReference>
<evidence type="ECO:0000313" key="9">
    <source>
        <dbReference type="EMBL" id="KAK1373311.1"/>
    </source>
</evidence>
<feature type="domain" description="RING-type" evidence="6">
    <location>
        <begin position="156"/>
        <end position="198"/>
    </location>
</feature>
<dbReference type="SMART" id="SM00184">
    <property type="entry name" value="RING"/>
    <property type="match status" value="1"/>
</dbReference>
<evidence type="ECO:0000259" key="7">
    <source>
        <dbReference type="PROSITE" id="PS51266"/>
    </source>
</evidence>
<dbReference type="SUPFAM" id="SSF57850">
    <property type="entry name" value="RING/U-box"/>
    <property type="match status" value="1"/>
</dbReference>
<dbReference type="PANTHER" id="PTHR21319:SF39">
    <property type="entry name" value="ZINC FINGER PROTEIN"/>
    <property type="match status" value="1"/>
</dbReference>
<dbReference type="InterPro" id="IPR037274">
    <property type="entry name" value="Znf_CHY_sf"/>
</dbReference>
<dbReference type="GO" id="GO:0006511">
    <property type="term" value="P:ubiquitin-dependent protein catabolic process"/>
    <property type="evidence" value="ECO:0007669"/>
    <property type="project" value="TreeGrafter"/>
</dbReference>
<dbReference type="GO" id="GO:0006879">
    <property type="term" value="P:intracellular iron ion homeostasis"/>
    <property type="evidence" value="ECO:0007669"/>
    <property type="project" value="UniProtKB-ARBA"/>
</dbReference>
<dbReference type="InterPro" id="IPR037275">
    <property type="entry name" value="Znf_CTCHY_sf"/>
</dbReference>
<dbReference type="InterPro" id="IPR017921">
    <property type="entry name" value="Znf_CTCHY"/>
</dbReference>
<dbReference type="GO" id="GO:0061630">
    <property type="term" value="F:ubiquitin protein ligase activity"/>
    <property type="evidence" value="ECO:0007669"/>
    <property type="project" value="TreeGrafter"/>
</dbReference>
<evidence type="ECO:0000256" key="5">
    <source>
        <dbReference type="PROSITE-ProRule" id="PRU00601"/>
    </source>
</evidence>
<dbReference type="Pfam" id="PF05495">
    <property type="entry name" value="zf-CHY"/>
    <property type="match status" value="1"/>
</dbReference>
<evidence type="ECO:0000256" key="2">
    <source>
        <dbReference type="ARBA" id="ARBA00022723"/>
    </source>
</evidence>
<dbReference type="SUPFAM" id="SSF161245">
    <property type="entry name" value="Zinc hairpin stack"/>
    <property type="match status" value="1"/>
</dbReference>
<sequence length="262" mass="29742">MTESRVEENISGQSASYRDPLNLTFGCRHYKRNCKLVSSCCNMLYTCRFCHDHVADHSMDRKGTTKMMCMKCLIIQPVGATCSTPSCENLSMAKYYCAVCKLFDDEREIYHCPYCDLCRLGKGLGIDYFHCMTCNACMSLSVSNHTCREMRSEDKCPICHEFIFSSSSPIKALRCGHLMHSACFQAYTCSQYTCPICSKSLGDMEVYFGMLDSLLAEEEIPNEYAGQTQVIFCNDCEKTGDSPFHWLYHKCPHCGSFNTKVV</sequence>
<dbReference type="Gene3D" id="2.20.28.10">
    <property type="match status" value="1"/>
</dbReference>
<dbReference type="PANTHER" id="PTHR21319">
    <property type="entry name" value="RING FINGER AND CHY ZINC FINGER DOMAIN-CONTAINING PROTEIN 1"/>
    <property type="match status" value="1"/>
</dbReference>
<feature type="domain" description="CHY-type" evidence="7">
    <location>
        <begin position="20"/>
        <end position="89"/>
    </location>
</feature>
<dbReference type="Gene3D" id="3.30.40.10">
    <property type="entry name" value="Zinc/RING finger domain, C3HC4 (zinc finger)"/>
    <property type="match status" value="1"/>
</dbReference>
<proteinExistence type="predicted"/>
<dbReference type="InterPro" id="IPR039512">
    <property type="entry name" value="RCHY1_zinc-ribbon"/>
</dbReference>
<protein>
    <submittedName>
        <fullName evidence="9">Rubredoxin-type fold protein</fullName>
    </submittedName>
</protein>
<keyword evidence="2" id="KW-0479">Metal-binding</keyword>
<accession>A0AAD8HU57</accession>
<dbReference type="GO" id="GO:0016874">
    <property type="term" value="F:ligase activity"/>
    <property type="evidence" value="ECO:0007669"/>
    <property type="project" value="UniProtKB-KW"/>
</dbReference>
<evidence type="ECO:0000256" key="3">
    <source>
        <dbReference type="ARBA" id="ARBA00022771"/>
    </source>
</evidence>
<evidence type="ECO:0000256" key="1">
    <source>
        <dbReference type="ARBA" id="ARBA00022598"/>
    </source>
</evidence>
<dbReference type="EMBL" id="JAUIZM010000007">
    <property type="protein sequence ID" value="KAK1373311.1"/>
    <property type="molecule type" value="Genomic_DNA"/>
</dbReference>
<dbReference type="GO" id="GO:0016567">
    <property type="term" value="P:protein ubiquitination"/>
    <property type="evidence" value="ECO:0007669"/>
    <property type="project" value="TreeGrafter"/>
</dbReference>
<keyword evidence="4" id="KW-0862">Zinc</keyword>
<evidence type="ECO:0000256" key="4">
    <source>
        <dbReference type="ARBA" id="ARBA00022833"/>
    </source>
</evidence>
<dbReference type="CDD" id="cd16464">
    <property type="entry name" value="RING-H2_Pirh2-like"/>
    <property type="match status" value="1"/>
</dbReference>
<dbReference type="GO" id="GO:0008270">
    <property type="term" value="F:zinc ion binding"/>
    <property type="evidence" value="ECO:0007669"/>
    <property type="project" value="UniProtKB-KW"/>
</dbReference>
<dbReference type="InterPro" id="IPR001841">
    <property type="entry name" value="Znf_RING"/>
</dbReference>
<dbReference type="InterPro" id="IPR013083">
    <property type="entry name" value="Znf_RING/FYVE/PHD"/>
</dbReference>
<keyword evidence="10" id="KW-1185">Reference proteome</keyword>
<dbReference type="FunFam" id="3.30.40.10:FF:000208">
    <property type="entry name" value="Zinc finger protein-related isoform 1"/>
    <property type="match status" value="1"/>
</dbReference>
<dbReference type="Pfam" id="PF14599">
    <property type="entry name" value="zinc_ribbon_6"/>
    <property type="match status" value="1"/>
</dbReference>
<dbReference type="PROSITE" id="PS51266">
    <property type="entry name" value="ZF_CHY"/>
    <property type="match status" value="1"/>
</dbReference>
<gene>
    <name evidence="9" type="ORF">POM88_029504</name>
</gene>
<dbReference type="InterPro" id="IPR008913">
    <property type="entry name" value="Znf_CHY"/>
</dbReference>
<organism evidence="9 10">
    <name type="scientific">Heracleum sosnowskyi</name>
    <dbReference type="NCBI Taxonomy" id="360622"/>
    <lineage>
        <taxon>Eukaryota</taxon>
        <taxon>Viridiplantae</taxon>
        <taxon>Streptophyta</taxon>
        <taxon>Embryophyta</taxon>
        <taxon>Tracheophyta</taxon>
        <taxon>Spermatophyta</taxon>
        <taxon>Magnoliopsida</taxon>
        <taxon>eudicotyledons</taxon>
        <taxon>Gunneridae</taxon>
        <taxon>Pentapetalae</taxon>
        <taxon>asterids</taxon>
        <taxon>campanulids</taxon>
        <taxon>Apiales</taxon>
        <taxon>Apiaceae</taxon>
        <taxon>Apioideae</taxon>
        <taxon>apioid superclade</taxon>
        <taxon>Tordylieae</taxon>
        <taxon>Tordyliinae</taxon>
        <taxon>Heracleum</taxon>
    </lineage>
</organism>
<reference evidence="9" key="1">
    <citation type="submission" date="2023-02" db="EMBL/GenBank/DDBJ databases">
        <title>Genome of toxic invasive species Heracleum sosnowskyi carries increased number of genes despite the absence of recent whole-genome duplications.</title>
        <authorList>
            <person name="Schelkunov M."/>
            <person name="Shtratnikova V."/>
            <person name="Makarenko M."/>
            <person name="Klepikova A."/>
            <person name="Omelchenko D."/>
            <person name="Novikova G."/>
            <person name="Obukhova E."/>
            <person name="Bogdanov V."/>
            <person name="Penin A."/>
            <person name="Logacheva M."/>
        </authorList>
    </citation>
    <scope>NUCLEOTIDE SEQUENCE</scope>
    <source>
        <strain evidence="9">Hsosn_3</strain>
        <tissue evidence="9">Leaf</tissue>
    </source>
</reference>
<dbReference type="Pfam" id="PF13639">
    <property type="entry name" value="zf-RING_2"/>
    <property type="match status" value="1"/>
</dbReference>
<dbReference type="Proteomes" id="UP001237642">
    <property type="component" value="Unassembled WGS sequence"/>
</dbReference>
<keyword evidence="1" id="KW-0436">Ligase</keyword>
<dbReference type="AlphaFoldDB" id="A0AAD8HU57"/>
<evidence type="ECO:0000259" key="8">
    <source>
        <dbReference type="PROSITE" id="PS51270"/>
    </source>
</evidence>
<keyword evidence="3 5" id="KW-0863">Zinc-finger</keyword>